<dbReference type="Proteomes" id="UP000199370">
    <property type="component" value="Unassembled WGS sequence"/>
</dbReference>
<accession>A0A1G9SGZ3</accession>
<dbReference type="STRING" id="996166.SAMN05192554_101182"/>
<dbReference type="AlphaFoldDB" id="A0A1G9SGZ3"/>
<evidence type="ECO:0000313" key="4">
    <source>
        <dbReference type="EMBL" id="SDM34672.1"/>
    </source>
</evidence>
<feature type="domain" description="NADPH-dependent FMN reductase-like" evidence="3">
    <location>
        <begin position="6"/>
        <end position="144"/>
    </location>
</feature>
<dbReference type="InterPro" id="IPR050712">
    <property type="entry name" value="NAD(P)H-dep_reductase"/>
</dbReference>
<sequence length="184" mass="19507">MTSSPTVLAVSGSLRDTSYTHSALAHVLRAAEAAGADTELLDLRTADVPMFDPDEDDQGVERYTRMVRAADAVVLGTPVYHGSYSGVLKNFHDYCGFDDYEDTPVALVATAGGGSYGSTLEHLRSTVRGVHGHVIPRQVGIRSAASKFALDPDGPDGRAVTDADIADRLATLGEDIVAAARRFE</sequence>
<comment type="cofactor">
    <cofactor evidence="1">
        <name>[4Fe-4S] cluster</name>
        <dbReference type="ChEBI" id="CHEBI:49883"/>
    </cofactor>
</comment>
<comment type="similarity">
    <text evidence="2">Belongs to the SsuE family. Isf subfamily.</text>
</comment>
<dbReference type="GO" id="GO:0016491">
    <property type="term" value="F:oxidoreductase activity"/>
    <property type="evidence" value="ECO:0007669"/>
    <property type="project" value="InterPro"/>
</dbReference>
<proteinExistence type="inferred from homology"/>
<evidence type="ECO:0000256" key="2">
    <source>
        <dbReference type="ARBA" id="ARBA00038292"/>
    </source>
</evidence>
<dbReference type="GO" id="GO:0010181">
    <property type="term" value="F:FMN binding"/>
    <property type="evidence" value="ECO:0007669"/>
    <property type="project" value="TreeGrafter"/>
</dbReference>
<keyword evidence="5" id="KW-1185">Reference proteome</keyword>
<dbReference type="EMBL" id="FNIA01000001">
    <property type="protein sequence ID" value="SDM34672.1"/>
    <property type="molecule type" value="Genomic_DNA"/>
</dbReference>
<dbReference type="InterPro" id="IPR005025">
    <property type="entry name" value="FMN_Rdtase-like_dom"/>
</dbReference>
<dbReference type="PANTHER" id="PTHR30543:SF21">
    <property type="entry name" value="NAD(P)H-DEPENDENT FMN REDUCTASE LOT6"/>
    <property type="match status" value="1"/>
</dbReference>
<dbReference type="RefSeq" id="WP_089731144.1">
    <property type="nucleotide sequence ID" value="NZ_FNIA01000001.1"/>
</dbReference>
<dbReference type="GO" id="GO:0005829">
    <property type="term" value="C:cytosol"/>
    <property type="evidence" value="ECO:0007669"/>
    <property type="project" value="TreeGrafter"/>
</dbReference>
<dbReference type="Gene3D" id="3.40.50.360">
    <property type="match status" value="1"/>
</dbReference>
<evidence type="ECO:0000259" key="3">
    <source>
        <dbReference type="Pfam" id="PF03358"/>
    </source>
</evidence>
<name>A0A1G9SGZ3_9EURY</name>
<dbReference type="PANTHER" id="PTHR30543">
    <property type="entry name" value="CHROMATE REDUCTASE"/>
    <property type="match status" value="1"/>
</dbReference>
<dbReference type="OrthoDB" id="9059at2157"/>
<evidence type="ECO:0000313" key="5">
    <source>
        <dbReference type="Proteomes" id="UP000199370"/>
    </source>
</evidence>
<dbReference type="Pfam" id="PF03358">
    <property type="entry name" value="FMN_red"/>
    <property type="match status" value="1"/>
</dbReference>
<dbReference type="SUPFAM" id="SSF52218">
    <property type="entry name" value="Flavoproteins"/>
    <property type="match status" value="1"/>
</dbReference>
<dbReference type="InterPro" id="IPR029039">
    <property type="entry name" value="Flavoprotein-like_sf"/>
</dbReference>
<organism evidence="4 5">
    <name type="scientific">Haloarchaeobius iranensis</name>
    <dbReference type="NCBI Taxonomy" id="996166"/>
    <lineage>
        <taxon>Archaea</taxon>
        <taxon>Methanobacteriati</taxon>
        <taxon>Methanobacteriota</taxon>
        <taxon>Stenosarchaea group</taxon>
        <taxon>Halobacteria</taxon>
        <taxon>Halobacteriales</taxon>
        <taxon>Halorubellaceae</taxon>
        <taxon>Haloarchaeobius</taxon>
    </lineage>
</organism>
<evidence type="ECO:0000256" key="1">
    <source>
        <dbReference type="ARBA" id="ARBA00001966"/>
    </source>
</evidence>
<reference evidence="4 5" key="1">
    <citation type="submission" date="2016-10" db="EMBL/GenBank/DDBJ databases">
        <authorList>
            <person name="de Groot N.N."/>
        </authorList>
    </citation>
    <scope>NUCLEOTIDE SEQUENCE [LARGE SCALE GENOMIC DNA]</scope>
    <source>
        <strain evidence="5">EB21,IBRC-M 10013,KCTC 4048</strain>
    </source>
</reference>
<protein>
    <submittedName>
        <fullName evidence="4">NAD(P)H-dependent FMN reductase</fullName>
    </submittedName>
</protein>
<gene>
    <name evidence="4" type="ORF">SAMN05192554_101182</name>
</gene>